<evidence type="ECO:0000313" key="3">
    <source>
        <dbReference type="Proteomes" id="UP001501102"/>
    </source>
</evidence>
<organism evidence="2 3">
    <name type="scientific">Streptomyces thioluteus</name>
    <dbReference type="NCBI Taxonomy" id="66431"/>
    <lineage>
        <taxon>Bacteria</taxon>
        <taxon>Bacillati</taxon>
        <taxon>Actinomycetota</taxon>
        <taxon>Actinomycetes</taxon>
        <taxon>Kitasatosporales</taxon>
        <taxon>Streptomycetaceae</taxon>
        <taxon>Streptomyces</taxon>
    </lineage>
</organism>
<dbReference type="EMBL" id="BAAAXZ010000076">
    <property type="protein sequence ID" value="GAA2923831.1"/>
    <property type="molecule type" value="Genomic_DNA"/>
</dbReference>
<reference evidence="2 3" key="1">
    <citation type="journal article" date="2019" name="Int. J. Syst. Evol. Microbiol.">
        <title>The Global Catalogue of Microorganisms (GCM) 10K type strain sequencing project: providing services to taxonomists for standard genome sequencing and annotation.</title>
        <authorList>
            <consortium name="The Broad Institute Genomics Platform"/>
            <consortium name="The Broad Institute Genome Sequencing Center for Infectious Disease"/>
            <person name="Wu L."/>
            <person name="Ma J."/>
        </authorList>
    </citation>
    <scope>NUCLEOTIDE SEQUENCE [LARGE SCALE GENOMIC DNA]</scope>
    <source>
        <strain evidence="2 3">JCM 4087</strain>
    </source>
</reference>
<keyword evidence="3" id="KW-1185">Reference proteome</keyword>
<dbReference type="Proteomes" id="UP001501102">
    <property type="component" value="Unassembled WGS sequence"/>
</dbReference>
<comment type="caution">
    <text evidence="2">The sequence shown here is derived from an EMBL/GenBank/DDBJ whole genome shotgun (WGS) entry which is preliminary data.</text>
</comment>
<protein>
    <submittedName>
        <fullName evidence="2">Uncharacterized protein</fullName>
    </submittedName>
</protein>
<evidence type="ECO:0000256" key="1">
    <source>
        <dbReference type="SAM" id="MobiDB-lite"/>
    </source>
</evidence>
<sequence length="76" mass="8533">MRRPLHGGRGYVPNRPHAHSTLQTPYNPAVHATAPFMRTVRNVSPRHSTELAHTSGFLCSVSVKNWRDIWVNDSAS</sequence>
<gene>
    <name evidence="2" type="ORF">GCM10020221_19810</name>
</gene>
<feature type="region of interest" description="Disordered" evidence="1">
    <location>
        <begin position="1"/>
        <end position="25"/>
    </location>
</feature>
<name>A0ABN3WR01_STRTU</name>
<evidence type="ECO:0000313" key="2">
    <source>
        <dbReference type="EMBL" id="GAA2923831.1"/>
    </source>
</evidence>
<accession>A0ABN3WR01</accession>
<proteinExistence type="predicted"/>